<feature type="binding site" evidence="5">
    <location>
        <position position="223"/>
    </location>
    <ligand>
        <name>FAD</name>
        <dbReference type="ChEBI" id="CHEBI:57692"/>
    </ligand>
</feature>
<dbReference type="Proteomes" id="UP001214603">
    <property type="component" value="Chromosome 5"/>
</dbReference>
<dbReference type="PANTHER" id="PTHR43563">
    <property type="entry name" value="AMINE OXIDASE"/>
    <property type="match status" value="1"/>
</dbReference>
<dbReference type="Gene3D" id="3.90.660.10">
    <property type="match status" value="1"/>
</dbReference>
<evidence type="ECO:0000256" key="2">
    <source>
        <dbReference type="ARBA" id="ARBA00005995"/>
    </source>
</evidence>
<accession>A0AAF0DZQ0</accession>
<dbReference type="InterPro" id="IPR002937">
    <property type="entry name" value="Amino_oxidase"/>
</dbReference>
<protein>
    <recommendedName>
        <fullName evidence="6">Amine oxidase</fullName>
        <ecNumber evidence="6">1.4.3.-</ecNumber>
    </recommendedName>
</protein>
<dbReference type="Gene3D" id="3.50.50.60">
    <property type="entry name" value="FAD/NAD(P)-binding domain"/>
    <property type="match status" value="1"/>
</dbReference>
<reference evidence="8" key="1">
    <citation type="submission" date="2023-03" db="EMBL/GenBank/DDBJ databases">
        <title>Mating type loci evolution in Malassezia.</title>
        <authorList>
            <person name="Coelho M.A."/>
        </authorList>
    </citation>
    <scope>NUCLEOTIDE SEQUENCE</scope>
    <source>
        <strain evidence="8">CBS 7876</strain>
    </source>
</reference>
<dbReference type="PANTHER" id="PTHR43563:SF14">
    <property type="entry name" value="AMINE OXIDASE"/>
    <property type="match status" value="1"/>
</dbReference>
<dbReference type="SUPFAM" id="SSF54373">
    <property type="entry name" value="FAD-linked reductases, C-terminal domain"/>
    <property type="match status" value="1"/>
</dbReference>
<dbReference type="InterPro" id="IPR050703">
    <property type="entry name" value="Flavin_MAO"/>
</dbReference>
<feature type="binding site" evidence="5">
    <location>
        <position position="329"/>
    </location>
    <ligand>
        <name>substrate</name>
    </ligand>
</feature>
<sequence length="440" mass="48523">LDKAGKKWVILEARDRIGGRMYSKKVGNGIVDVGAEFVGPTQDKIIELAHEMNVPLFPTYNKGSNIFYDGKAQKYDSDGLFGAIPPEDVLSLAKLAGLQAQLDGMAKQIDVGSPWKHPKAKEWDSKSAGDWLRGENVSKKVYDLIEVSLEEIFSATAEEMSLLYVVSYVAAAGNKDNKGTFERLTFTPKGAQQYRVDGGTYEIAQRLAKKLEMHKNIKLSSPVASITKQNNSYSVKTKSGKTYEAEHVIVAMSPPMAATIDYKPALPKDRQRLSKKMKMGRIGKGIAIYNEPFWRKNQLTGQAVSLKGHSRATFDSSPKDASFGAILGFIQADAMEELDSKSESEMSNVIGGDLEHYFGKQGGKPKEWVFMRWDHEEYSRGGPTAYAPPNTLSKYGKALREPAGNIHFAGTEASDYWQGYMDGAIRSGQRAAYEIINGSS</sequence>
<feature type="binding site" evidence="5">
    <location>
        <position position="412"/>
    </location>
    <ligand>
        <name>FAD</name>
        <dbReference type="ChEBI" id="CHEBI:57692"/>
    </ligand>
</feature>
<evidence type="ECO:0000313" key="9">
    <source>
        <dbReference type="Proteomes" id="UP001214603"/>
    </source>
</evidence>
<organism evidence="8 9">
    <name type="scientific">Malassezia obtusa</name>
    <dbReference type="NCBI Taxonomy" id="76774"/>
    <lineage>
        <taxon>Eukaryota</taxon>
        <taxon>Fungi</taxon>
        <taxon>Dikarya</taxon>
        <taxon>Basidiomycota</taxon>
        <taxon>Ustilaginomycotina</taxon>
        <taxon>Malasseziomycetes</taxon>
        <taxon>Malasseziales</taxon>
        <taxon>Malasseziaceae</taxon>
        <taxon>Malassezia</taxon>
    </lineage>
</organism>
<keyword evidence="6" id="KW-0285">Flavoprotein</keyword>
<dbReference type="SUPFAM" id="SSF51905">
    <property type="entry name" value="FAD/NAD(P)-binding domain"/>
    <property type="match status" value="1"/>
</dbReference>
<evidence type="ECO:0000256" key="6">
    <source>
        <dbReference type="RuleBase" id="RU362067"/>
    </source>
</evidence>
<keyword evidence="9" id="KW-1185">Reference proteome</keyword>
<evidence type="ECO:0000259" key="7">
    <source>
        <dbReference type="Pfam" id="PF01593"/>
    </source>
</evidence>
<dbReference type="Pfam" id="PF01593">
    <property type="entry name" value="Amino_oxidase"/>
    <property type="match status" value="1"/>
</dbReference>
<evidence type="ECO:0000256" key="3">
    <source>
        <dbReference type="ARBA" id="ARBA00023002"/>
    </source>
</evidence>
<evidence type="ECO:0000256" key="4">
    <source>
        <dbReference type="ARBA" id="ARBA00048448"/>
    </source>
</evidence>
<dbReference type="EMBL" id="CP119938">
    <property type="protein sequence ID" value="WFD03608.1"/>
    <property type="molecule type" value="Genomic_DNA"/>
</dbReference>
<keyword evidence="6" id="KW-0274">FAD</keyword>
<keyword evidence="3 6" id="KW-0560">Oxidoreductase</keyword>
<dbReference type="EC" id="1.4.3.-" evidence="6"/>
<feature type="non-terminal residue" evidence="8">
    <location>
        <position position="1"/>
    </location>
</feature>
<dbReference type="AlphaFoldDB" id="A0AAF0DZQ0"/>
<name>A0AAF0DZQ0_9BASI</name>
<evidence type="ECO:0000256" key="1">
    <source>
        <dbReference type="ARBA" id="ARBA00001974"/>
    </source>
</evidence>
<feature type="binding site" evidence="5">
    <location>
        <begin position="12"/>
        <end position="13"/>
    </location>
    <ligand>
        <name>FAD</name>
        <dbReference type="ChEBI" id="CHEBI:57692"/>
    </ligand>
</feature>
<dbReference type="InterPro" id="IPR001613">
    <property type="entry name" value="Flavin_amine_oxidase"/>
</dbReference>
<comment type="cofactor">
    <cofactor evidence="1 6">
        <name>FAD</name>
        <dbReference type="ChEBI" id="CHEBI:57692"/>
    </cofactor>
</comment>
<dbReference type="InterPro" id="IPR036188">
    <property type="entry name" value="FAD/NAD-bd_sf"/>
</dbReference>
<dbReference type="GO" id="GO:0097621">
    <property type="term" value="F:monoamine oxidase activity"/>
    <property type="evidence" value="ECO:0007669"/>
    <property type="project" value="UniProtKB-EC"/>
</dbReference>
<dbReference type="Gene3D" id="1.10.405.10">
    <property type="entry name" value="Guanine Nucleotide Dissociation Inhibitor, domain 1"/>
    <property type="match status" value="1"/>
</dbReference>
<feature type="domain" description="Amine oxidase" evidence="7">
    <location>
        <begin position="2"/>
        <end position="436"/>
    </location>
</feature>
<comment type="catalytic activity">
    <reaction evidence="4">
        <text>a secondary aliphatic amine + O2 + H2O = a primary amine + an aldehyde + H2O2</text>
        <dbReference type="Rhea" id="RHEA:26414"/>
        <dbReference type="ChEBI" id="CHEBI:15377"/>
        <dbReference type="ChEBI" id="CHEBI:15379"/>
        <dbReference type="ChEBI" id="CHEBI:16240"/>
        <dbReference type="ChEBI" id="CHEBI:17478"/>
        <dbReference type="ChEBI" id="CHEBI:58855"/>
        <dbReference type="ChEBI" id="CHEBI:65296"/>
        <dbReference type="EC" id="1.4.3.4"/>
    </reaction>
</comment>
<evidence type="ECO:0000313" key="8">
    <source>
        <dbReference type="EMBL" id="WFD03608.1"/>
    </source>
</evidence>
<proteinExistence type="inferred from homology"/>
<comment type="similarity">
    <text evidence="2 6">Belongs to the flavin monoamine oxidase family.</text>
</comment>
<gene>
    <name evidence="8" type="ORF">MOBT1_002301</name>
</gene>
<evidence type="ECO:0000256" key="5">
    <source>
        <dbReference type="PIRSR" id="PIRSR601613-1"/>
    </source>
</evidence>
<dbReference type="PRINTS" id="PR00757">
    <property type="entry name" value="AMINEOXDASEF"/>
</dbReference>